<dbReference type="CDD" id="cd17321">
    <property type="entry name" value="MFS_MMR_MDR_like"/>
    <property type="match status" value="1"/>
</dbReference>
<dbReference type="VEuPathDB" id="FungiDB:ASPBRDRAFT_178680"/>
<evidence type="ECO:0000259" key="8">
    <source>
        <dbReference type="PROSITE" id="PS50850"/>
    </source>
</evidence>
<evidence type="ECO:0000256" key="7">
    <source>
        <dbReference type="SAM" id="Phobius"/>
    </source>
</evidence>
<dbReference type="GO" id="GO:0022857">
    <property type="term" value="F:transmembrane transporter activity"/>
    <property type="evidence" value="ECO:0007669"/>
    <property type="project" value="InterPro"/>
</dbReference>
<evidence type="ECO:0000256" key="1">
    <source>
        <dbReference type="ARBA" id="ARBA00004141"/>
    </source>
</evidence>
<dbReference type="Proteomes" id="UP000184499">
    <property type="component" value="Unassembled WGS sequence"/>
</dbReference>
<dbReference type="PROSITE" id="PS50850">
    <property type="entry name" value="MFS"/>
    <property type="match status" value="1"/>
</dbReference>
<keyword evidence="4 7" id="KW-1133">Transmembrane helix</keyword>
<feature type="transmembrane region" description="Helical" evidence="7">
    <location>
        <begin position="245"/>
        <end position="262"/>
    </location>
</feature>
<dbReference type="Gene3D" id="1.20.1720.10">
    <property type="entry name" value="Multidrug resistance protein D"/>
    <property type="match status" value="1"/>
</dbReference>
<dbReference type="GO" id="GO:0016020">
    <property type="term" value="C:membrane"/>
    <property type="evidence" value="ECO:0007669"/>
    <property type="project" value="UniProtKB-SubCell"/>
</dbReference>
<dbReference type="InterPro" id="IPR036259">
    <property type="entry name" value="MFS_trans_sf"/>
</dbReference>
<feature type="region of interest" description="Disordered" evidence="6">
    <location>
        <begin position="480"/>
        <end position="559"/>
    </location>
</feature>
<keyword evidence="2" id="KW-0813">Transport</keyword>
<dbReference type="Pfam" id="PF07690">
    <property type="entry name" value="MFS_1"/>
    <property type="match status" value="1"/>
</dbReference>
<evidence type="ECO:0000256" key="5">
    <source>
        <dbReference type="ARBA" id="ARBA00023136"/>
    </source>
</evidence>
<dbReference type="OMA" id="HWIFWIS"/>
<evidence type="ECO:0000256" key="6">
    <source>
        <dbReference type="SAM" id="MobiDB-lite"/>
    </source>
</evidence>
<gene>
    <name evidence="9" type="ORF">ASPBRDRAFT_178680</name>
</gene>
<feature type="transmembrane region" description="Helical" evidence="7">
    <location>
        <begin position="167"/>
        <end position="188"/>
    </location>
</feature>
<feature type="transmembrane region" description="Helical" evidence="7">
    <location>
        <begin position="77"/>
        <end position="97"/>
    </location>
</feature>
<dbReference type="OrthoDB" id="440755at2759"/>
<feature type="transmembrane region" description="Helical" evidence="7">
    <location>
        <begin position="103"/>
        <end position="126"/>
    </location>
</feature>
<accession>A0A1L9UGZ8</accession>
<sequence length="559" mass="59342">MAGMNRAASLATLAIVCLVFFIDIANLGMANIALPTIQKDLGYNEGTRQWVLTAYQLTFGGFLMAGGRLGDIFGHKYVLLAGMTLFNAATLVCALVNDQIGLIIGRAFQGIAAALTIPSAQSLVALSFSDPKARVRAFAAWGACGSTGFVFGPIFGGLFTSLVTWQWIFWLSLIVEGALEIAALALLFTKNLPGAGAVEDNDSSKWSNLHIQIDILGTSISVAALILLVYGLTTGNIHGWNKADVITTLVIAVVLFLVFALVELKVSSHPILPVYLWGDRIKVLGCVVAALTYAVWQGSNYLLTLQLQNFGFSALSTALRFLPLGITACVVNFVIPMLLAPVGARKLLIASWLLALAGLILLTRMGAGEDYWRLCLPGMILYIAGIGTVYFVGNVSVVAMAKEEHQGTVSGVYNMFLNVGGATLGVAVLTVISDSVATKYGGENNTHALLEGYRAGYYGAIAMAVIGFVVSFFFAAPAEKNRDEGGNNTTPTEKKDEDGEGNKTNDEQYTKTGEWDGKDNKQSSPMSDPSADGEEDGKAEITVSLGVMEGTSKVNAPTN</sequence>
<keyword evidence="10" id="KW-1185">Reference proteome</keyword>
<evidence type="ECO:0000256" key="2">
    <source>
        <dbReference type="ARBA" id="ARBA00022448"/>
    </source>
</evidence>
<keyword evidence="3 7" id="KW-0812">Transmembrane</keyword>
<evidence type="ECO:0000256" key="4">
    <source>
        <dbReference type="ARBA" id="ARBA00022989"/>
    </source>
</evidence>
<comment type="subcellular location">
    <subcellularLocation>
        <location evidence="1">Membrane</location>
        <topology evidence="1">Multi-pass membrane protein</topology>
    </subcellularLocation>
</comment>
<feature type="transmembrane region" description="Helical" evidence="7">
    <location>
        <begin position="283"/>
        <end position="301"/>
    </location>
</feature>
<reference evidence="10" key="1">
    <citation type="journal article" date="2017" name="Genome Biol.">
        <title>Comparative genomics reveals high biological diversity and specific adaptations in the industrially and medically important fungal genus Aspergillus.</title>
        <authorList>
            <person name="de Vries R.P."/>
            <person name="Riley R."/>
            <person name="Wiebenga A."/>
            <person name="Aguilar-Osorio G."/>
            <person name="Amillis S."/>
            <person name="Uchima C.A."/>
            <person name="Anderluh G."/>
            <person name="Asadollahi M."/>
            <person name="Askin M."/>
            <person name="Barry K."/>
            <person name="Battaglia E."/>
            <person name="Bayram O."/>
            <person name="Benocci T."/>
            <person name="Braus-Stromeyer S.A."/>
            <person name="Caldana C."/>
            <person name="Canovas D."/>
            <person name="Cerqueira G.C."/>
            <person name="Chen F."/>
            <person name="Chen W."/>
            <person name="Choi C."/>
            <person name="Clum A."/>
            <person name="Dos Santos R.A."/>
            <person name="Damasio A.R."/>
            <person name="Diallinas G."/>
            <person name="Emri T."/>
            <person name="Fekete E."/>
            <person name="Flipphi M."/>
            <person name="Freyberg S."/>
            <person name="Gallo A."/>
            <person name="Gournas C."/>
            <person name="Habgood R."/>
            <person name="Hainaut M."/>
            <person name="Harispe M.L."/>
            <person name="Henrissat B."/>
            <person name="Hilden K.S."/>
            <person name="Hope R."/>
            <person name="Hossain A."/>
            <person name="Karabika E."/>
            <person name="Karaffa L."/>
            <person name="Karanyi Z."/>
            <person name="Krasevec N."/>
            <person name="Kuo A."/>
            <person name="Kusch H."/>
            <person name="LaButti K."/>
            <person name="Lagendijk E.L."/>
            <person name="Lapidus A."/>
            <person name="Levasseur A."/>
            <person name="Lindquist E."/>
            <person name="Lipzen A."/>
            <person name="Logrieco A.F."/>
            <person name="MacCabe A."/>
            <person name="Maekelae M.R."/>
            <person name="Malavazi I."/>
            <person name="Melin P."/>
            <person name="Meyer V."/>
            <person name="Mielnichuk N."/>
            <person name="Miskei M."/>
            <person name="Molnar A.P."/>
            <person name="Mule G."/>
            <person name="Ngan C.Y."/>
            <person name="Orejas M."/>
            <person name="Orosz E."/>
            <person name="Ouedraogo J.P."/>
            <person name="Overkamp K.M."/>
            <person name="Park H.-S."/>
            <person name="Perrone G."/>
            <person name="Piumi F."/>
            <person name="Punt P.J."/>
            <person name="Ram A.F."/>
            <person name="Ramon A."/>
            <person name="Rauscher S."/>
            <person name="Record E."/>
            <person name="Riano-Pachon D.M."/>
            <person name="Robert V."/>
            <person name="Roehrig J."/>
            <person name="Ruller R."/>
            <person name="Salamov A."/>
            <person name="Salih N.S."/>
            <person name="Samson R.A."/>
            <person name="Sandor E."/>
            <person name="Sanguinetti M."/>
            <person name="Schuetze T."/>
            <person name="Sepcic K."/>
            <person name="Shelest E."/>
            <person name="Sherlock G."/>
            <person name="Sophianopoulou V."/>
            <person name="Squina F.M."/>
            <person name="Sun H."/>
            <person name="Susca A."/>
            <person name="Todd R.B."/>
            <person name="Tsang A."/>
            <person name="Unkles S.E."/>
            <person name="van de Wiele N."/>
            <person name="van Rossen-Uffink D."/>
            <person name="Oliveira J.V."/>
            <person name="Vesth T.C."/>
            <person name="Visser J."/>
            <person name="Yu J.-H."/>
            <person name="Zhou M."/>
            <person name="Andersen M.R."/>
            <person name="Archer D.B."/>
            <person name="Baker S.E."/>
            <person name="Benoit I."/>
            <person name="Brakhage A.A."/>
            <person name="Braus G.H."/>
            <person name="Fischer R."/>
            <person name="Frisvad J.C."/>
            <person name="Goldman G.H."/>
            <person name="Houbraken J."/>
            <person name="Oakley B."/>
            <person name="Pocsi I."/>
            <person name="Scazzocchio C."/>
            <person name="Seiboth B."/>
            <person name="vanKuyk P.A."/>
            <person name="Wortman J."/>
            <person name="Dyer P.S."/>
            <person name="Grigoriev I.V."/>
        </authorList>
    </citation>
    <scope>NUCLEOTIDE SEQUENCE [LARGE SCALE GENOMIC DNA]</scope>
    <source>
        <strain evidence="10">CBS 101740 / IMI 381727 / IBT 21946</strain>
    </source>
</reference>
<dbReference type="STRING" id="767769.A0A1L9UGZ8"/>
<feature type="transmembrane region" description="Helical" evidence="7">
    <location>
        <begin position="46"/>
        <end position="65"/>
    </location>
</feature>
<feature type="transmembrane region" description="Helical" evidence="7">
    <location>
        <begin position="379"/>
        <end position="400"/>
    </location>
</feature>
<dbReference type="Gene3D" id="1.20.1250.20">
    <property type="entry name" value="MFS general substrate transporter like domains"/>
    <property type="match status" value="1"/>
</dbReference>
<dbReference type="EMBL" id="KV878685">
    <property type="protein sequence ID" value="OJJ70884.1"/>
    <property type="molecule type" value="Genomic_DNA"/>
</dbReference>
<feature type="transmembrane region" description="Helical" evidence="7">
    <location>
        <begin position="455"/>
        <end position="476"/>
    </location>
</feature>
<feature type="transmembrane region" description="Helical" evidence="7">
    <location>
        <begin position="347"/>
        <end position="367"/>
    </location>
</feature>
<dbReference type="PANTHER" id="PTHR42718">
    <property type="entry name" value="MAJOR FACILITATOR SUPERFAMILY MULTIDRUG TRANSPORTER MFSC"/>
    <property type="match status" value="1"/>
</dbReference>
<feature type="transmembrane region" description="Helical" evidence="7">
    <location>
        <begin position="138"/>
        <end position="161"/>
    </location>
</feature>
<proteinExistence type="predicted"/>
<keyword evidence="5 7" id="KW-0472">Membrane</keyword>
<evidence type="ECO:0000313" key="10">
    <source>
        <dbReference type="Proteomes" id="UP000184499"/>
    </source>
</evidence>
<protein>
    <recommendedName>
        <fullName evidence="8">Major facilitator superfamily (MFS) profile domain-containing protein</fullName>
    </recommendedName>
</protein>
<evidence type="ECO:0000313" key="9">
    <source>
        <dbReference type="EMBL" id="OJJ70884.1"/>
    </source>
</evidence>
<dbReference type="InterPro" id="IPR011701">
    <property type="entry name" value="MFS"/>
</dbReference>
<feature type="domain" description="Major facilitator superfamily (MFS) profile" evidence="8">
    <location>
        <begin position="12"/>
        <end position="479"/>
    </location>
</feature>
<feature type="transmembrane region" description="Helical" evidence="7">
    <location>
        <begin position="209"/>
        <end position="233"/>
    </location>
</feature>
<dbReference type="InterPro" id="IPR020846">
    <property type="entry name" value="MFS_dom"/>
</dbReference>
<dbReference type="PANTHER" id="PTHR42718:SF9">
    <property type="entry name" value="MAJOR FACILITATOR SUPERFAMILY MULTIDRUG TRANSPORTER MFSC"/>
    <property type="match status" value="1"/>
</dbReference>
<feature type="transmembrane region" description="Helical" evidence="7">
    <location>
        <begin position="412"/>
        <end position="432"/>
    </location>
</feature>
<dbReference type="GeneID" id="93572372"/>
<organism evidence="9 10">
    <name type="scientific">Aspergillus brasiliensis (strain CBS 101740 / IMI 381727 / IBT 21946)</name>
    <dbReference type="NCBI Taxonomy" id="767769"/>
    <lineage>
        <taxon>Eukaryota</taxon>
        <taxon>Fungi</taxon>
        <taxon>Dikarya</taxon>
        <taxon>Ascomycota</taxon>
        <taxon>Pezizomycotina</taxon>
        <taxon>Eurotiomycetes</taxon>
        <taxon>Eurotiomycetidae</taxon>
        <taxon>Eurotiales</taxon>
        <taxon>Aspergillaceae</taxon>
        <taxon>Aspergillus</taxon>
        <taxon>Aspergillus subgen. Circumdati</taxon>
    </lineage>
</organism>
<dbReference type="SUPFAM" id="SSF103473">
    <property type="entry name" value="MFS general substrate transporter"/>
    <property type="match status" value="2"/>
</dbReference>
<feature type="compositionally biased region" description="Basic and acidic residues" evidence="6">
    <location>
        <begin position="492"/>
        <end position="521"/>
    </location>
</feature>
<name>A0A1L9UGZ8_ASPBC</name>
<evidence type="ECO:0000256" key="3">
    <source>
        <dbReference type="ARBA" id="ARBA00022692"/>
    </source>
</evidence>
<dbReference type="AlphaFoldDB" id="A0A1L9UGZ8"/>
<dbReference type="RefSeq" id="XP_067478132.1">
    <property type="nucleotide sequence ID" value="XM_067619884.1"/>
</dbReference>
<feature type="transmembrane region" description="Helical" evidence="7">
    <location>
        <begin position="321"/>
        <end position="340"/>
    </location>
</feature>